<dbReference type="InterPro" id="IPR018146">
    <property type="entry name" value="Glyoxalase_1_CS"/>
</dbReference>
<keyword evidence="4" id="KW-1185">Reference proteome</keyword>
<dbReference type="PROSITE" id="PS51819">
    <property type="entry name" value="VOC"/>
    <property type="match status" value="1"/>
</dbReference>
<dbReference type="GO" id="GO:0046491">
    <property type="term" value="P:L-methylmalonyl-CoA metabolic process"/>
    <property type="evidence" value="ECO:0007669"/>
    <property type="project" value="TreeGrafter"/>
</dbReference>
<dbReference type="PANTHER" id="PTHR43048:SF3">
    <property type="entry name" value="METHYLMALONYL-COA EPIMERASE, MITOCHONDRIAL"/>
    <property type="match status" value="1"/>
</dbReference>
<keyword evidence="1" id="KW-0479">Metal-binding</keyword>
<dbReference type="AlphaFoldDB" id="K2PTX0"/>
<proteinExistence type="predicted"/>
<dbReference type="InterPro" id="IPR029068">
    <property type="entry name" value="Glyas_Bleomycin-R_OHBP_Dase"/>
</dbReference>
<dbReference type="GO" id="GO:0004493">
    <property type="term" value="F:methylmalonyl-CoA epimerase activity"/>
    <property type="evidence" value="ECO:0007669"/>
    <property type="project" value="TreeGrafter"/>
</dbReference>
<dbReference type="PROSITE" id="PS00934">
    <property type="entry name" value="GLYOXALASE_I_1"/>
    <property type="match status" value="1"/>
</dbReference>
<keyword evidence="3" id="KW-0223">Dioxygenase</keyword>
<dbReference type="Gene3D" id="3.10.180.10">
    <property type="entry name" value="2,3-Dihydroxybiphenyl 1,2-Dioxygenase, domain 1"/>
    <property type="match status" value="1"/>
</dbReference>
<keyword evidence="3" id="KW-0560">Oxidoreductase</keyword>
<dbReference type="OrthoDB" id="4725692at2"/>
<dbReference type="GO" id="GO:0004462">
    <property type="term" value="F:lactoylglutathione lyase activity"/>
    <property type="evidence" value="ECO:0007669"/>
    <property type="project" value="InterPro"/>
</dbReference>
<feature type="domain" description="VOC" evidence="2">
    <location>
        <begin position="8"/>
        <end position="145"/>
    </location>
</feature>
<gene>
    <name evidence="3" type="ORF">NA8A_02205</name>
</gene>
<dbReference type="RefSeq" id="WP_009755764.1">
    <property type="nucleotide sequence ID" value="NZ_AMSI01000001.1"/>
</dbReference>
<dbReference type="InterPro" id="IPR051785">
    <property type="entry name" value="MMCE/EMCE_epimerase"/>
</dbReference>
<dbReference type="InterPro" id="IPR037523">
    <property type="entry name" value="VOC_core"/>
</dbReference>
<dbReference type="SUPFAM" id="SSF54593">
    <property type="entry name" value="Glyoxalase/Bleomycin resistance protein/Dihydroxybiphenyl dioxygenase"/>
    <property type="match status" value="1"/>
</dbReference>
<evidence type="ECO:0000313" key="3">
    <source>
        <dbReference type="EMBL" id="EKF44517.1"/>
    </source>
</evidence>
<organism evidence="3 4">
    <name type="scientific">Nitratireductor indicus C115</name>
    <dbReference type="NCBI Taxonomy" id="1231190"/>
    <lineage>
        <taxon>Bacteria</taxon>
        <taxon>Pseudomonadati</taxon>
        <taxon>Pseudomonadota</taxon>
        <taxon>Alphaproteobacteria</taxon>
        <taxon>Hyphomicrobiales</taxon>
        <taxon>Phyllobacteriaceae</taxon>
        <taxon>Nitratireductor</taxon>
    </lineage>
</organism>
<comment type="caution">
    <text evidence="3">The sequence shown here is derived from an EMBL/GenBank/DDBJ whole genome shotgun (WGS) entry which is preliminary data.</text>
</comment>
<reference evidence="3 4" key="1">
    <citation type="journal article" date="2012" name="J. Bacteriol.">
        <title>Genome Sequence of Nitratireductor indicus Type Strain C115.</title>
        <authorList>
            <person name="Lai Q."/>
            <person name="Li G."/>
            <person name="Yu Z."/>
            <person name="Shao Z."/>
        </authorList>
    </citation>
    <scope>NUCLEOTIDE SEQUENCE [LARGE SCALE GENOMIC DNA]</scope>
    <source>
        <strain evidence="3 4">C115</strain>
    </source>
</reference>
<name>K2PTX0_9HYPH</name>
<evidence type="ECO:0000256" key="1">
    <source>
        <dbReference type="ARBA" id="ARBA00022723"/>
    </source>
</evidence>
<dbReference type="GO" id="GO:0051213">
    <property type="term" value="F:dioxygenase activity"/>
    <property type="evidence" value="ECO:0007669"/>
    <property type="project" value="UniProtKB-KW"/>
</dbReference>
<evidence type="ECO:0000259" key="2">
    <source>
        <dbReference type="PROSITE" id="PS51819"/>
    </source>
</evidence>
<evidence type="ECO:0000313" key="4">
    <source>
        <dbReference type="Proteomes" id="UP000007374"/>
    </source>
</evidence>
<dbReference type="PANTHER" id="PTHR43048">
    <property type="entry name" value="METHYLMALONYL-COA EPIMERASE"/>
    <property type="match status" value="1"/>
</dbReference>
<dbReference type="PATRIC" id="fig|1231190.3.peg.465"/>
<protein>
    <submittedName>
        <fullName evidence="3">Glyoxalase/bleomycin resistance protein/dioxygenase superfamily protein 5</fullName>
    </submittedName>
</protein>
<accession>K2PTX0</accession>
<dbReference type="Proteomes" id="UP000007374">
    <property type="component" value="Unassembled WGS sequence"/>
</dbReference>
<dbReference type="InterPro" id="IPR004360">
    <property type="entry name" value="Glyas_Fos-R_dOase_dom"/>
</dbReference>
<dbReference type="STRING" id="721133.SAMN05216176_102447"/>
<dbReference type="eggNOG" id="COG0346">
    <property type="taxonomic scope" value="Bacteria"/>
</dbReference>
<dbReference type="GO" id="GO:0046872">
    <property type="term" value="F:metal ion binding"/>
    <property type="evidence" value="ECO:0007669"/>
    <property type="project" value="UniProtKB-KW"/>
</dbReference>
<dbReference type="Pfam" id="PF00903">
    <property type="entry name" value="Glyoxalase"/>
    <property type="match status" value="1"/>
</dbReference>
<dbReference type="EMBL" id="AMSI01000001">
    <property type="protein sequence ID" value="EKF44517.1"/>
    <property type="molecule type" value="Genomic_DNA"/>
</dbReference>
<sequence>MLKDELLDVHHTAVCVTDFERARDFYVDFLGFELEGEADNRSESALGDVVGLKGATIRWAMLRRGSHCVELFKYYQPEGNRTPREQCDLGYTHMAMRVRDVDAVFEQAVAAGYEPVSTPRVLRGGKTKVFYLREPEGAITEFIQFNELG</sequence>